<dbReference type="PRINTS" id="PR00080">
    <property type="entry name" value="SDRFAMILY"/>
</dbReference>
<dbReference type="Gene3D" id="3.40.50.720">
    <property type="entry name" value="NAD(P)-binding Rossmann-like Domain"/>
    <property type="match status" value="1"/>
</dbReference>
<dbReference type="InterPro" id="IPR051019">
    <property type="entry name" value="VLCFA-Steroid_DH"/>
</dbReference>
<sequence>MLDQALKTIGLVWVLYSAYRLYDALALWILPAVPLTRYQKKGPFESWALVTGASAGIGLGCAQELALRGFNLVLCGHDVDELEDARALIESECRQRRLGGDVAVRLVVLDPVAGSARQLQAAVDGLADLDVTVLVNDAGGVPAQQQQQRRRRLREMSAEDVDAAIDLNVRFMARLTRLMAPALARNGPSLVLNVGSTTAATAWGSAPGAAAVYPAAEAFVASFSRALAREMTADGAA</sequence>
<proteinExistence type="inferred from homology"/>
<evidence type="ECO:0000256" key="3">
    <source>
        <dbReference type="RuleBase" id="RU000363"/>
    </source>
</evidence>
<evidence type="ECO:0000313" key="5">
    <source>
        <dbReference type="Proteomes" id="UP001232148"/>
    </source>
</evidence>
<organism evidence="4 5">
    <name type="scientific">Colletotrichum zoysiae</name>
    <dbReference type="NCBI Taxonomy" id="1216348"/>
    <lineage>
        <taxon>Eukaryota</taxon>
        <taxon>Fungi</taxon>
        <taxon>Dikarya</taxon>
        <taxon>Ascomycota</taxon>
        <taxon>Pezizomycotina</taxon>
        <taxon>Sordariomycetes</taxon>
        <taxon>Hypocreomycetidae</taxon>
        <taxon>Glomerellales</taxon>
        <taxon>Glomerellaceae</taxon>
        <taxon>Colletotrichum</taxon>
        <taxon>Colletotrichum graminicola species complex</taxon>
    </lineage>
</organism>
<dbReference type="EMBL" id="MU843097">
    <property type="protein sequence ID" value="KAK2021541.1"/>
    <property type="molecule type" value="Genomic_DNA"/>
</dbReference>
<dbReference type="PANTHER" id="PTHR43899">
    <property type="entry name" value="RH59310P"/>
    <property type="match status" value="1"/>
</dbReference>
<dbReference type="Pfam" id="PF00106">
    <property type="entry name" value="adh_short"/>
    <property type="match status" value="1"/>
</dbReference>
<reference evidence="4" key="1">
    <citation type="submission" date="2021-06" db="EMBL/GenBank/DDBJ databases">
        <title>Comparative genomics, transcriptomics and evolutionary studies reveal genomic signatures of adaptation to plant cell wall in hemibiotrophic fungi.</title>
        <authorList>
            <consortium name="DOE Joint Genome Institute"/>
            <person name="Baroncelli R."/>
            <person name="Diaz J.F."/>
            <person name="Benocci T."/>
            <person name="Peng M."/>
            <person name="Battaglia E."/>
            <person name="Haridas S."/>
            <person name="Andreopoulos W."/>
            <person name="Labutti K."/>
            <person name="Pangilinan J."/>
            <person name="Floch G.L."/>
            <person name="Makela M.R."/>
            <person name="Henrissat B."/>
            <person name="Grigoriev I.V."/>
            <person name="Crouch J.A."/>
            <person name="De Vries R.P."/>
            <person name="Sukno S.A."/>
            <person name="Thon M.R."/>
        </authorList>
    </citation>
    <scope>NUCLEOTIDE SEQUENCE</scope>
    <source>
        <strain evidence="4">MAFF235873</strain>
    </source>
</reference>
<comment type="similarity">
    <text evidence="1 3">Belongs to the short-chain dehydrogenases/reductases (SDR) family.</text>
</comment>
<name>A0AAD9H340_9PEZI</name>
<accession>A0AAD9H340</accession>
<dbReference type="GO" id="GO:0005783">
    <property type="term" value="C:endoplasmic reticulum"/>
    <property type="evidence" value="ECO:0007669"/>
    <property type="project" value="TreeGrafter"/>
</dbReference>
<keyword evidence="5" id="KW-1185">Reference proteome</keyword>
<dbReference type="PANTHER" id="PTHR43899:SF13">
    <property type="entry name" value="RH59310P"/>
    <property type="match status" value="1"/>
</dbReference>
<gene>
    <name evidence="4" type="ORF">LX32DRAFT_497716</name>
</gene>
<dbReference type="InterPro" id="IPR002347">
    <property type="entry name" value="SDR_fam"/>
</dbReference>
<dbReference type="Proteomes" id="UP001232148">
    <property type="component" value="Unassembled WGS sequence"/>
</dbReference>
<dbReference type="PRINTS" id="PR00081">
    <property type="entry name" value="GDHRDH"/>
</dbReference>
<evidence type="ECO:0000256" key="1">
    <source>
        <dbReference type="ARBA" id="ARBA00006484"/>
    </source>
</evidence>
<dbReference type="AlphaFoldDB" id="A0AAD9H340"/>
<feature type="non-terminal residue" evidence="4">
    <location>
        <position position="237"/>
    </location>
</feature>
<protein>
    <submittedName>
        <fullName evidence="4">NAD(P)-binding protein</fullName>
    </submittedName>
</protein>
<evidence type="ECO:0000313" key="4">
    <source>
        <dbReference type="EMBL" id="KAK2021541.1"/>
    </source>
</evidence>
<dbReference type="SUPFAM" id="SSF51735">
    <property type="entry name" value="NAD(P)-binding Rossmann-fold domains"/>
    <property type="match status" value="1"/>
</dbReference>
<evidence type="ECO:0000256" key="2">
    <source>
        <dbReference type="ARBA" id="ARBA00023002"/>
    </source>
</evidence>
<dbReference type="GO" id="GO:0016491">
    <property type="term" value="F:oxidoreductase activity"/>
    <property type="evidence" value="ECO:0007669"/>
    <property type="project" value="UniProtKB-KW"/>
</dbReference>
<dbReference type="InterPro" id="IPR036291">
    <property type="entry name" value="NAD(P)-bd_dom_sf"/>
</dbReference>
<comment type="caution">
    <text evidence="4">The sequence shown here is derived from an EMBL/GenBank/DDBJ whole genome shotgun (WGS) entry which is preliminary data.</text>
</comment>
<keyword evidence="2" id="KW-0560">Oxidoreductase</keyword>